<dbReference type="EMBL" id="JASBWS010000046">
    <property type="protein sequence ID" value="KAJ9105869.1"/>
    <property type="molecule type" value="Genomic_DNA"/>
</dbReference>
<name>A0ACC2W3U6_9TREE</name>
<sequence>MSDTTIVSAPGKVLLTGGYLVLDPAYSGLVIATSSRFYSIVRTRSSPSANHDSNPTIVVEAPQFDDAVWEYAVEHGDNGQITVQPVQSSNGRNKFVEIALQKTVSLIQTMKGETDPSNIFEGISQLKIVIVGDNDFYSQRRTLESLSLPTTFSSLEQIEPFAHQHTSLGAVHKTGLGSSAALITSLVTALLHHFQLSPSLDLVHNMAQYVHCLAQGKVGSGFDICSAVKGSQVYTRFDERVLRALMNKDNVTGREIFETVTPSPEWTMRTIPIALPPHIRLVLADVDAGSDTPSLVGKVLKCRKENPNTAGASWSALDEYNRSVEEQLRTLKQLSEQDSEAYLSAIQAASTMRHSAGEAVSDDVSRTVEQLSQSLRDVRKAMKKMGEASGVPIEPDEQTRLLDACLQIPGVIGGGVPGAGGYDAIYLLIAEPEETTPGSSSNTSAVAQVEKLWQDWKELSVCPLASRADAGGLKVIEHPEETKGLKEVVARLEV</sequence>
<accession>A0ACC2W3U6</accession>
<proteinExistence type="predicted"/>
<keyword evidence="2" id="KW-1185">Reference proteome</keyword>
<dbReference type="Proteomes" id="UP001230649">
    <property type="component" value="Unassembled WGS sequence"/>
</dbReference>
<reference evidence="1" key="1">
    <citation type="submission" date="2023-04" db="EMBL/GenBank/DDBJ databases">
        <title>Draft Genome sequencing of Naganishia species isolated from polar environments using Oxford Nanopore Technology.</title>
        <authorList>
            <person name="Leo P."/>
            <person name="Venkateswaran K."/>
        </authorList>
    </citation>
    <scope>NUCLEOTIDE SEQUENCE</scope>
    <source>
        <strain evidence="1">MNA-CCFEE 5262</strain>
    </source>
</reference>
<evidence type="ECO:0000313" key="1">
    <source>
        <dbReference type="EMBL" id="KAJ9105869.1"/>
    </source>
</evidence>
<evidence type="ECO:0000313" key="2">
    <source>
        <dbReference type="Proteomes" id="UP001230649"/>
    </source>
</evidence>
<protein>
    <submittedName>
        <fullName evidence="1">Uncharacterized protein</fullName>
    </submittedName>
</protein>
<gene>
    <name evidence="1" type="ORF">QFC20_004204</name>
</gene>
<organism evidence="1 2">
    <name type="scientific">Naganishia adeliensis</name>
    <dbReference type="NCBI Taxonomy" id="92952"/>
    <lineage>
        <taxon>Eukaryota</taxon>
        <taxon>Fungi</taxon>
        <taxon>Dikarya</taxon>
        <taxon>Basidiomycota</taxon>
        <taxon>Agaricomycotina</taxon>
        <taxon>Tremellomycetes</taxon>
        <taxon>Filobasidiales</taxon>
        <taxon>Filobasidiaceae</taxon>
        <taxon>Naganishia</taxon>
    </lineage>
</organism>
<comment type="caution">
    <text evidence="1">The sequence shown here is derived from an EMBL/GenBank/DDBJ whole genome shotgun (WGS) entry which is preliminary data.</text>
</comment>